<dbReference type="GO" id="GO:0008270">
    <property type="term" value="F:zinc ion binding"/>
    <property type="evidence" value="ECO:0007669"/>
    <property type="project" value="UniProtKB-KW"/>
</dbReference>
<dbReference type="PANTHER" id="PTHR12420">
    <property type="entry name" value="PHD FINGER PROTEIN"/>
    <property type="match status" value="1"/>
</dbReference>
<dbReference type="SUPFAM" id="SSF57903">
    <property type="entry name" value="FYVE/PHD zinc finger"/>
    <property type="match status" value="1"/>
</dbReference>
<dbReference type="GO" id="GO:0005634">
    <property type="term" value="C:nucleus"/>
    <property type="evidence" value="ECO:0007669"/>
    <property type="project" value="TreeGrafter"/>
</dbReference>
<dbReference type="EMBL" id="AP029263">
    <property type="protein sequence ID" value="BFF91733.1"/>
    <property type="molecule type" value="Genomic_DNA"/>
</dbReference>
<evidence type="ECO:0000256" key="3">
    <source>
        <dbReference type="ARBA" id="ARBA00022833"/>
    </source>
</evidence>
<dbReference type="InterPro" id="IPR011011">
    <property type="entry name" value="Znf_FYVE_PHD"/>
</dbReference>
<name>A0AAU9F7T0_DROMD</name>
<evidence type="ECO:0000259" key="4">
    <source>
        <dbReference type="PROSITE" id="PS51805"/>
    </source>
</evidence>
<evidence type="ECO:0000313" key="5">
    <source>
        <dbReference type="EMBL" id="BFF91733.1"/>
    </source>
</evidence>
<evidence type="ECO:0000256" key="1">
    <source>
        <dbReference type="ARBA" id="ARBA00022723"/>
    </source>
</evidence>
<dbReference type="InterPro" id="IPR034732">
    <property type="entry name" value="EPHD"/>
</dbReference>
<dbReference type="Gene3D" id="3.30.40.10">
    <property type="entry name" value="Zinc/RING finger domain, C3HC4 (zinc finger)"/>
    <property type="match status" value="2"/>
</dbReference>
<keyword evidence="2" id="KW-0863">Zinc-finger</keyword>
<keyword evidence="3" id="KW-0862">Zinc</keyword>
<keyword evidence="6" id="KW-1185">Reference proteome</keyword>
<sequence length="342" mass="39068">MRTKTCELCGKKSSSSHVDTFAFGKWMTRQKLTVHYYCLLLSTDLPQRGGDSCGILGFLLRDIRQAAAAAKKKICCFCNKTGANIACQKCCKRFHLACSLNHHGTSEFCGEFHSYCEECTPLDDYQRQLLANPPKNQNCDICSQVIQLFNLHRVSYGDCCRKGFAHRQCMRGYALTSGYYMRCIWCHSEKFRDIIRKQSIFVPDRDATWERQNNAYKELHRKHMRCVQETCLCPNGRDFNKNTWIICPCKLCSLTGAHLKCVAGMSRQARGTEAVDFICDICQDVEKKILLSNQHRSMRKALDIDPTEKGQIDISFYVCKSTHDPSVHSNSNAVPIFSDDEN</sequence>
<dbReference type="Proteomes" id="UP001500889">
    <property type="component" value="Chromosome O"/>
</dbReference>
<protein>
    <recommendedName>
        <fullName evidence="4">PHD-type domain-containing protein</fullName>
    </recommendedName>
</protein>
<keyword evidence="1" id="KW-0479">Metal-binding</keyword>
<feature type="domain" description="PHD-type" evidence="4">
    <location>
        <begin position="3"/>
        <end position="120"/>
    </location>
</feature>
<dbReference type="PANTHER" id="PTHR12420:SF42">
    <property type="entry name" value="G2_M PHASE-SPECIFIC E3 UBIQUITIN-PROTEIN LIGASE"/>
    <property type="match status" value="1"/>
</dbReference>
<evidence type="ECO:0000256" key="2">
    <source>
        <dbReference type="ARBA" id="ARBA00022771"/>
    </source>
</evidence>
<dbReference type="InterPro" id="IPR013083">
    <property type="entry name" value="Znf_RING/FYVE/PHD"/>
</dbReference>
<dbReference type="PROSITE" id="PS51805">
    <property type="entry name" value="EPHD"/>
    <property type="match status" value="1"/>
</dbReference>
<dbReference type="Pfam" id="PF26054">
    <property type="entry name" value="PHD_G2E3"/>
    <property type="match status" value="1"/>
</dbReference>
<organism evidence="5 6">
    <name type="scientific">Drosophila madeirensis</name>
    <name type="common">Fruit fly</name>
    <dbReference type="NCBI Taxonomy" id="30013"/>
    <lineage>
        <taxon>Eukaryota</taxon>
        <taxon>Metazoa</taxon>
        <taxon>Ecdysozoa</taxon>
        <taxon>Arthropoda</taxon>
        <taxon>Hexapoda</taxon>
        <taxon>Insecta</taxon>
        <taxon>Pterygota</taxon>
        <taxon>Neoptera</taxon>
        <taxon>Endopterygota</taxon>
        <taxon>Diptera</taxon>
        <taxon>Brachycera</taxon>
        <taxon>Muscomorpha</taxon>
        <taxon>Ephydroidea</taxon>
        <taxon>Drosophilidae</taxon>
        <taxon>Drosophila</taxon>
        <taxon>Sophophora</taxon>
    </lineage>
</organism>
<gene>
    <name evidence="5" type="ORF">DMAD_09951</name>
</gene>
<evidence type="ECO:0000313" key="6">
    <source>
        <dbReference type="Proteomes" id="UP001500889"/>
    </source>
</evidence>
<accession>A0AAU9F7T0</accession>
<proteinExistence type="predicted"/>
<dbReference type="InterPro" id="IPR059102">
    <property type="entry name" value="PHD_PHF7/G2E3-like"/>
</dbReference>
<reference evidence="5 6" key="1">
    <citation type="submission" date="2024-02" db="EMBL/GenBank/DDBJ databases">
        <title>A chromosome-level genome assembly of Drosophila madeirensis, a fruit fly species endemic to Madeira island.</title>
        <authorList>
            <person name="Tomihara K."/>
            <person name="Llopart A."/>
            <person name="Yamamoto D."/>
        </authorList>
    </citation>
    <scope>NUCLEOTIDE SEQUENCE [LARGE SCALE GENOMIC DNA]</scope>
    <source>
        <strain evidence="5 6">RF1</strain>
    </source>
</reference>
<dbReference type="InterPro" id="IPR051188">
    <property type="entry name" value="PHD-type_Zinc_Finger"/>
</dbReference>
<dbReference type="AlphaFoldDB" id="A0AAU9F7T0"/>